<dbReference type="InterPro" id="IPR017907">
    <property type="entry name" value="Znf_RING_CS"/>
</dbReference>
<sequence length="668" mass="74361">MENAPEYTIESLMEETQQPQQQEACDDIEFPSSPNTRQKLTSESPNSKSKGKEKIVEEERMDWNESEDNICGICFSEEDGKSIKGSIDSCNHYFCFVCIMEWSKCESRCPLCKQRFNTIIRPPKDELFINQRVVDVPTRDQVWHPLGNVSTGPSDPHARTNCAKCQSSLDENLLLLCDLCDSAAHTYCVGLGSTVPEGNWYCHDCTLCMDNHCNGRMDNHCNSQHDIDSGDRNLEAGESVSISEIVRETYLTVPNRDIGGEIKVTDPNVRHLIRSRDVINPQNSPTTVTRKKINAGSMVTDSSMKIACHRRDVQSHVKIFRENWDALRNGSLQFSSNYGSRKEIKDKTTRSQSSSCLQNTNTENVAGKLPNKRNCYDTDKAWKMLDIAQSVKRAREGKATDCVSTHRFGKRNTQADVTGTISNSSRLEIKSPQQKDLSGFASDRCNGIIACTNPKSPSFEKEKLFKHAIKETSKCQNKGPSIIHASKYCGLSIPKQVNHTNKRVRIDAVVSPNKSFHGLSELPNSRSDGGASSSCKAEPLKESCVLGRTSASVTPQADCAKSEIQTLVKLNMKQLSKRKILGINEFKKIAKVSTHTILAACGLEHSKSSVHRPYPHLACSHTGTQCGQQLQRSDFVHSSCTECFHNFVKDVVNSILTEKGVPFAHSNS</sequence>
<evidence type="ECO:0000256" key="1">
    <source>
        <dbReference type="ARBA" id="ARBA00022723"/>
    </source>
</evidence>
<keyword evidence="3" id="KW-0862">Zinc</keyword>
<dbReference type="InterPro" id="IPR001965">
    <property type="entry name" value="Znf_PHD"/>
</dbReference>
<dbReference type="PROSITE" id="PS50089">
    <property type="entry name" value="ZF_RING_2"/>
    <property type="match status" value="1"/>
</dbReference>
<dbReference type="PANTHER" id="PTHR47177:SF4">
    <property type="entry name" value="OS06G0283200 PROTEIN"/>
    <property type="match status" value="1"/>
</dbReference>
<reference evidence="8" key="1">
    <citation type="submission" date="2022-03" db="EMBL/GenBank/DDBJ databases">
        <title>A functionally conserved STORR gene fusion in Papaver species that diverged 16.8 million years ago.</title>
        <authorList>
            <person name="Catania T."/>
        </authorList>
    </citation>
    <scope>NUCLEOTIDE SEQUENCE</scope>
    <source>
        <strain evidence="8">S-191538</strain>
    </source>
</reference>
<accession>A0AA41RZA0</accession>
<feature type="domain" description="RING-type" evidence="7">
    <location>
        <begin position="71"/>
        <end position="113"/>
    </location>
</feature>
<feature type="region of interest" description="Disordered" evidence="5">
    <location>
        <begin position="1"/>
        <end position="54"/>
    </location>
</feature>
<dbReference type="InterPro" id="IPR011011">
    <property type="entry name" value="Znf_FYVE_PHD"/>
</dbReference>
<keyword evidence="2 4" id="KW-0863">Zinc-finger</keyword>
<gene>
    <name evidence="8" type="ORF">MKW94_004809</name>
</gene>
<organism evidence="8 9">
    <name type="scientific">Papaver nudicaule</name>
    <name type="common">Iceland poppy</name>
    <dbReference type="NCBI Taxonomy" id="74823"/>
    <lineage>
        <taxon>Eukaryota</taxon>
        <taxon>Viridiplantae</taxon>
        <taxon>Streptophyta</taxon>
        <taxon>Embryophyta</taxon>
        <taxon>Tracheophyta</taxon>
        <taxon>Spermatophyta</taxon>
        <taxon>Magnoliopsida</taxon>
        <taxon>Ranunculales</taxon>
        <taxon>Papaveraceae</taxon>
        <taxon>Papaveroideae</taxon>
        <taxon>Papaver</taxon>
    </lineage>
</organism>
<dbReference type="PROSITE" id="PS50016">
    <property type="entry name" value="ZF_PHD_2"/>
    <property type="match status" value="1"/>
</dbReference>
<feature type="compositionally biased region" description="Polar residues" evidence="5">
    <location>
        <begin position="32"/>
        <end position="48"/>
    </location>
</feature>
<protein>
    <recommendedName>
        <fullName evidence="10">PHD and RING finger domain-containing protein 1</fullName>
    </recommendedName>
</protein>
<dbReference type="SUPFAM" id="SSF57903">
    <property type="entry name" value="FYVE/PHD zinc finger"/>
    <property type="match status" value="1"/>
</dbReference>
<dbReference type="Proteomes" id="UP001177140">
    <property type="component" value="Unassembled WGS sequence"/>
</dbReference>
<comment type="caution">
    <text evidence="8">The sequence shown here is derived from an EMBL/GenBank/DDBJ whole genome shotgun (WGS) entry which is preliminary data.</text>
</comment>
<dbReference type="CDD" id="cd16574">
    <property type="entry name" value="RING-HC_Topors"/>
    <property type="match status" value="1"/>
</dbReference>
<dbReference type="Gene3D" id="3.30.40.10">
    <property type="entry name" value="Zinc/RING finger domain, C3HC4 (zinc finger)"/>
    <property type="match status" value="2"/>
</dbReference>
<name>A0AA41RZA0_PAPNU</name>
<dbReference type="PROSITE" id="PS00518">
    <property type="entry name" value="ZF_RING_1"/>
    <property type="match status" value="1"/>
</dbReference>
<dbReference type="Pfam" id="PF00628">
    <property type="entry name" value="PHD"/>
    <property type="match status" value="1"/>
</dbReference>
<dbReference type="InterPro" id="IPR001841">
    <property type="entry name" value="Znf_RING"/>
</dbReference>
<dbReference type="Pfam" id="PF13639">
    <property type="entry name" value="zf-RING_2"/>
    <property type="match status" value="1"/>
</dbReference>
<evidence type="ECO:0000259" key="7">
    <source>
        <dbReference type="PROSITE" id="PS50089"/>
    </source>
</evidence>
<keyword evidence="9" id="KW-1185">Reference proteome</keyword>
<dbReference type="InterPro" id="IPR013083">
    <property type="entry name" value="Znf_RING/FYVE/PHD"/>
</dbReference>
<evidence type="ECO:0000259" key="6">
    <source>
        <dbReference type="PROSITE" id="PS50016"/>
    </source>
</evidence>
<feature type="compositionally biased region" description="Polar residues" evidence="5">
    <location>
        <begin position="14"/>
        <end position="23"/>
    </location>
</feature>
<dbReference type="EMBL" id="JAJJMA010048599">
    <property type="protein sequence ID" value="MCL7025740.1"/>
    <property type="molecule type" value="Genomic_DNA"/>
</dbReference>
<dbReference type="SUPFAM" id="SSF57850">
    <property type="entry name" value="RING/U-box"/>
    <property type="match status" value="1"/>
</dbReference>
<evidence type="ECO:0000256" key="3">
    <source>
        <dbReference type="ARBA" id="ARBA00022833"/>
    </source>
</evidence>
<proteinExistence type="predicted"/>
<dbReference type="PANTHER" id="PTHR47177">
    <property type="entry name" value="F18C1.6 PROTEIN"/>
    <property type="match status" value="1"/>
</dbReference>
<dbReference type="AlphaFoldDB" id="A0AA41RZA0"/>
<dbReference type="SMART" id="SM00249">
    <property type="entry name" value="PHD"/>
    <property type="match status" value="1"/>
</dbReference>
<evidence type="ECO:0000313" key="8">
    <source>
        <dbReference type="EMBL" id="MCL7025740.1"/>
    </source>
</evidence>
<evidence type="ECO:0000256" key="2">
    <source>
        <dbReference type="ARBA" id="ARBA00022771"/>
    </source>
</evidence>
<feature type="compositionally biased region" description="Polar residues" evidence="5">
    <location>
        <begin position="350"/>
        <end position="364"/>
    </location>
</feature>
<feature type="region of interest" description="Disordered" evidence="5">
    <location>
        <begin position="343"/>
        <end position="364"/>
    </location>
</feature>
<evidence type="ECO:0000256" key="4">
    <source>
        <dbReference type="PROSITE-ProRule" id="PRU00175"/>
    </source>
</evidence>
<dbReference type="InterPro" id="IPR058746">
    <property type="entry name" value="Znf_RING-type_Topors"/>
</dbReference>
<dbReference type="InterPro" id="IPR019787">
    <property type="entry name" value="Znf_PHD-finger"/>
</dbReference>
<keyword evidence="1" id="KW-0479">Metal-binding</keyword>
<evidence type="ECO:0000256" key="5">
    <source>
        <dbReference type="SAM" id="MobiDB-lite"/>
    </source>
</evidence>
<dbReference type="SMART" id="SM00184">
    <property type="entry name" value="RING"/>
    <property type="match status" value="2"/>
</dbReference>
<feature type="domain" description="PHD-type" evidence="6">
    <location>
        <begin position="159"/>
        <end position="208"/>
    </location>
</feature>
<dbReference type="GO" id="GO:0008270">
    <property type="term" value="F:zinc ion binding"/>
    <property type="evidence" value="ECO:0007669"/>
    <property type="project" value="UniProtKB-KW"/>
</dbReference>
<evidence type="ECO:0008006" key="10">
    <source>
        <dbReference type="Google" id="ProtNLM"/>
    </source>
</evidence>
<evidence type="ECO:0000313" key="9">
    <source>
        <dbReference type="Proteomes" id="UP001177140"/>
    </source>
</evidence>